<feature type="compositionally biased region" description="Acidic residues" evidence="1">
    <location>
        <begin position="154"/>
        <end position="167"/>
    </location>
</feature>
<dbReference type="Proteomes" id="UP000014760">
    <property type="component" value="Unassembled WGS sequence"/>
</dbReference>
<keyword evidence="4" id="KW-1185">Reference proteome</keyword>
<dbReference type="EnsemblMetazoa" id="CapteT209231">
    <property type="protein sequence ID" value="CapteP209231"/>
    <property type="gene ID" value="CapteG209231"/>
</dbReference>
<feature type="region of interest" description="Disordered" evidence="1">
    <location>
        <begin position="112"/>
        <end position="281"/>
    </location>
</feature>
<feature type="region of interest" description="Disordered" evidence="1">
    <location>
        <begin position="21"/>
        <end position="45"/>
    </location>
</feature>
<evidence type="ECO:0000256" key="1">
    <source>
        <dbReference type="SAM" id="MobiDB-lite"/>
    </source>
</evidence>
<name>R7VJF3_CAPTE</name>
<sequence>MMNMHGLRLLYEANDDLSTTLPTSRYRKNERIKKNKNDKSKELSMKPEQERLVAVLKDTVSLLCKNSLTFEEQVVVQGVICITVDKQDVLVVPVHESIGQAEYEPCVACGHAKQAPPGSPHQKQLNNSARKRKRRRRSSSGGSPGSPATYDEGQREEEQEEEDEEEAEQRVKIKKEEQEEISDDEDLILIDEDIKREHNDSDMSFITGYMDNSQLSSITATPQQQQQHHQQQQLQQQQHFQGPSSWQSNPASSSAASQLEMPEGAMPDGMAASQKSLSDTF</sequence>
<evidence type="ECO:0000313" key="2">
    <source>
        <dbReference type="EMBL" id="ELU18677.1"/>
    </source>
</evidence>
<dbReference type="OrthoDB" id="6326174at2759"/>
<feature type="compositionally biased region" description="Basic residues" evidence="1">
    <location>
        <begin position="129"/>
        <end position="138"/>
    </location>
</feature>
<feature type="compositionally biased region" description="Basic residues" evidence="1">
    <location>
        <begin position="25"/>
        <end position="34"/>
    </location>
</feature>
<protein>
    <submittedName>
        <fullName evidence="2 3">Uncharacterized protein</fullName>
    </submittedName>
</protein>
<gene>
    <name evidence="2" type="ORF">CAPTEDRAFT_209231</name>
</gene>
<organism evidence="2">
    <name type="scientific">Capitella teleta</name>
    <name type="common">Polychaete worm</name>
    <dbReference type="NCBI Taxonomy" id="283909"/>
    <lineage>
        <taxon>Eukaryota</taxon>
        <taxon>Metazoa</taxon>
        <taxon>Spiralia</taxon>
        <taxon>Lophotrochozoa</taxon>
        <taxon>Annelida</taxon>
        <taxon>Polychaeta</taxon>
        <taxon>Sedentaria</taxon>
        <taxon>Scolecida</taxon>
        <taxon>Capitellidae</taxon>
        <taxon>Capitella</taxon>
    </lineage>
</organism>
<evidence type="ECO:0000313" key="4">
    <source>
        <dbReference type="Proteomes" id="UP000014760"/>
    </source>
</evidence>
<proteinExistence type="predicted"/>
<feature type="compositionally biased region" description="Basic and acidic residues" evidence="1">
    <location>
        <begin position="192"/>
        <end position="201"/>
    </location>
</feature>
<reference evidence="2 4" key="2">
    <citation type="journal article" date="2013" name="Nature">
        <title>Insights into bilaterian evolution from three spiralian genomes.</title>
        <authorList>
            <person name="Simakov O."/>
            <person name="Marletaz F."/>
            <person name="Cho S.J."/>
            <person name="Edsinger-Gonzales E."/>
            <person name="Havlak P."/>
            <person name="Hellsten U."/>
            <person name="Kuo D.H."/>
            <person name="Larsson T."/>
            <person name="Lv J."/>
            <person name="Arendt D."/>
            <person name="Savage R."/>
            <person name="Osoegawa K."/>
            <person name="de Jong P."/>
            <person name="Grimwood J."/>
            <person name="Chapman J.A."/>
            <person name="Shapiro H."/>
            <person name="Aerts A."/>
            <person name="Otillar R.P."/>
            <person name="Terry A.Y."/>
            <person name="Boore J.L."/>
            <person name="Grigoriev I.V."/>
            <person name="Lindberg D.R."/>
            <person name="Seaver E.C."/>
            <person name="Weisblat D.A."/>
            <person name="Putnam N.H."/>
            <person name="Rokhsar D.S."/>
        </authorList>
    </citation>
    <scope>NUCLEOTIDE SEQUENCE</scope>
    <source>
        <strain evidence="2 4">I ESC-2004</strain>
    </source>
</reference>
<feature type="compositionally biased region" description="Acidic residues" evidence="1">
    <location>
        <begin position="178"/>
        <end position="191"/>
    </location>
</feature>
<feature type="compositionally biased region" description="Polar residues" evidence="1">
    <location>
        <begin position="210"/>
        <end position="222"/>
    </location>
</feature>
<feature type="compositionally biased region" description="Low complexity" evidence="1">
    <location>
        <begin position="223"/>
        <end position="258"/>
    </location>
</feature>
<reference evidence="3" key="3">
    <citation type="submission" date="2015-06" db="UniProtKB">
        <authorList>
            <consortium name="EnsemblMetazoa"/>
        </authorList>
    </citation>
    <scope>IDENTIFICATION</scope>
</reference>
<dbReference type="HOGENOM" id="CLU_079722_0_0_1"/>
<reference evidence="4" key="1">
    <citation type="submission" date="2012-12" db="EMBL/GenBank/DDBJ databases">
        <authorList>
            <person name="Hellsten U."/>
            <person name="Grimwood J."/>
            <person name="Chapman J.A."/>
            <person name="Shapiro H."/>
            <person name="Aerts A."/>
            <person name="Otillar R.P."/>
            <person name="Terry A.Y."/>
            <person name="Boore J.L."/>
            <person name="Simakov O."/>
            <person name="Marletaz F."/>
            <person name="Cho S.-J."/>
            <person name="Edsinger-Gonzales E."/>
            <person name="Havlak P."/>
            <person name="Kuo D.-H."/>
            <person name="Larsson T."/>
            <person name="Lv J."/>
            <person name="Arendt D."/>
            <person name="Savage R."/>
            <person name="Osoegawa K."/>
            <person name="de Jong P."/>
            <person name="Lindberg D.R."/>
            <person name="Seaver E.C."/>
            <person name="Weisblat D.A."/>
            <person name="Putnam N.H."/>
            <person name="Grigoriev I.V."/>
            <person name="Rokhsar D.S."/>
        </authorList>
    </citation>
    <scope>NUCLEOTIDE SEQUENCE</scope>
    <source>
        <strain evidence="4">I ESC-2004</strain>
    </source>
</reference>
<feature type="compositionally biased region" description="Basic and acidic residues" evidence="1">
    <location>
        <begin position="168"/>
        <end position="177"/>
    </location>
</feature>
<evidence type="ECO:0000313" key="3">
    <source>
        <dbReference type="EnsemblMetazoa" id="CapteP209231"/>
    </source>
</evidence>
<dbReference type="EMBL" id="KB291800">
    <property type="protein sequence ID" value="ELU18677.1"/>
    <property type="molecule type" value="Genomic_DNA"/>
</dbReference>
<feature type="compositionally biased region" description="Low complexity" evidence="1">
    <location>
        <begin position="139"/>
        <end position="148"/>
    </location>
</feature>
<dbReference type="EMBL" id="AMQN01003754">
    <property type="status" value="NOT_ANNOTATED_CDS"/>
    <property type="molecule type" value="Genomic_DNA"/>
</dbReference>
<dbReference type="AlphaFoldDB" id="R7VJF3"/>
<accession>R7VJF3</accession>
<feature type="compositionally biased region" description="Basic and acidic residues" evidence="1">
    <location>
        <begin position="35"/>
        <end position="45"/>
    </location>
</feature>